<dbReference type="EMBL" id="CM042058">
    <property type="protein sequence ID" value="KAI3684209.1"/>
    <property type="molecule type" value="Genomic_DNA"/>
</dbReference>
<reference evidence="2" key="1">
    <citation type="journal article" date="2022" name="Mol. Ecol. Resour.">
        <title>The genomes of chicory, endive, great burdock and yacon provide insights into Asteraceae palaeo-polyploidization history and plant inulin production.</title>
        <authorList>
            <person name="Fan W."/>
            <person name="Wang S."/>
            <person name="Wang H."/>
            <person name="Wang A."/>
            <person name="Jiang F."/>
            <person name="Liu H."/>
            <person name="Zhao H."/>
            <person name="Xu D."/>
            <person name="Zhang Y."/>
        </authorList>
    </citation>
    <scope>NUCLEOTIDE SEQUENCE [LARGE SCALE GENOMIC DNA]</scope>
    <source>
        <strain evidence="2">cv. Niubang</strain>
    </source>
</reference>
<evidence type="ECO:0000313" key="1">
    <source>
        <dbReference type="EMBL" id="KAI3684209.1"/>
    </source>
</evidence>
<evidence type="ECO:0000313" key="2">
    <source>
        <dbReference type="Proteomes" id="UP001055879"/>
    </source>
</evidence>
<sequence>MGSSYEANGKSIDSTVGGLVWVRRRNGSWWPGRILGPDELPESSLVSPRSGTPVKLLGREDASVDWYNLEKSKRVKAFRCGEYDECIEKAKVSAAISSKKAVKYARREDAILHALELESSRLSKNCPKTEKSGGKQPDAEEPPVCLHPEEEMEGTSDKLSGLEYTSNSPPELSQGGALIDESLQGGRRRTPNDSEDDGIEGSKKRMRGLEDIGIGGTSSFKRRRSQVAHVHEFLKKKNRRRQLTKVLESTAMVSVPVMCEQVTGVTGSYHPSGSDNKVSGLECNESKRSLSVVINNNSDSTGDASNNVFLTNCKQKENEISSISGVAENDSSVRLFDVPFIGGEEKQTADCSLISEKPQAGARAQSGQSSLVETMSVGHDEIQESGSISSGAAGINDISHRIDNKGTSKWQHKGKRNSRNKSKIMPKFLDTNVVDNDADVVPSGTDGMEQVIEGQAVEVTAPQRLLPYRQSRFTVNPKYESSDLSYRKHDMGSLYDVNIEVKTGHRPHHVPYISLMSKLTGQPITGHPIVVEVLDNGVSDLSLNGSECHSSSCEGDAGWLQVQETRGSPGKSQKKPRRNGLLSNKKIRKLSSLTGSKRPNETGKFKKPGLACVPLTVVFGRLNAALGISSTRSENFGDAGDTR</sequence>
<accession>A0ACB8YEN7</accession>
<gene>
    <name evidence="1" type="ORF">L6452_33430</name>
</gene>
<protein>
    <submittedName>
        <fullName evidence="1">Uncharacterized protein</fullName>
    </submittedName>
</protein>
<comment type="caution">
    <text evidence="1">The sequence shown here is derived from an EMBL/GenBank/DDBJ whole genome shotgun (WGS) entry which is preliminary data.</text>
</comment>
<keyword evidence="2" id="KW-1185">Reference proteome</keyword>
<proteinExistence type="predicted"/>
<reference evidence="1 2" key="2">
    <citation type="journal article" date="2022" name="Mol. Ecol. Resour.">
        <title>The genomes of chicory, endive, great burdock and yacon provide insights into Asteraceae paleo-polyploidization history and plant inulin production.</title>
        <authorList>
            <person name="Fan W."/>
            <person name="Wang S."/>
            <person name="Wang H."/>
            <person name="Wang A."/>
            <person name="Jiang F."/>
            <person name="Liu H."/>
            <person name="Zhao H."/>
            <person name="Xu D."/>
            <person name="Zhang Y."/>
        </authorList>
    </citation>
    <scope>NUCLEOTIDE SEQUENCE [LARGE SCALE GENOMIC DNA]</scope>
    <source>
        <strain evidence="2">cv. Niubang</strain>
    </source>
</reference>
<organism evidence="1 2">
    <name type="scientific">Arctium lappa</name>
    <name type="common">Greater burdock</name>
    <name type="synonym">Lappa major</name>
    <dbReference type="NCBI Taxonomy" id="4217"/>
    <lineage>
        <taxon>Eukaryota</taxon>
        <taxon>Viridiplantae</taxon>
        <taxon>Streptophyta</taxon>
        <taxon>Embryophyta</taxon>
        <taxon>Tracheophyta</taxon>
        <taxon>Spermatophyta</taxon>
        <taxon>Magnoliopsida</taxon>
        <taxon>eudicotyledons</taxon>
        <taxon>Gunneridae</taxon>
        <taxon>Pentapetalae</taxon>
        <taxon>asterids</taxon>
        <taxon>campanulids</taxon>
        <taxon>Asterales</taxon>
        <taxon>Asteraceae</taxon>
        <taxon>Carduoideae</taxon>
        <taxon>Cardueae</taxon>
        <taxon>Arctiinae</taxon>
        <taxon>Arctium</taxon>
    </lineage>
</organism>
<dbReference type="Proteomes" id="UP001055879">
    <property type="component" value="Linkage Group LG12"/>
</dbReference>
<name>A0ACB8YEN7_ARCLA</name>